<reference evidence="1" key="1">
    <citation type="submission" date="2021-08" db="EMBL/GenBank/DDBJ databases">
        <title>Novel anaerobic bacterium isolated from sea squirt in East Sea, Republic of Korea.</title>
        <authorList>
            <person name="Nguyen T.H."/>
            <person name="Li Z."/>
            <person name="Lee Y.-J."/>
            <person name="Ko J."/>
            <person name="Kim S.-G."/>
        </authorList>
    </citation>
    <scope>NUCLEOTIDE SEQUENCE</scope>
    <source>
        <strain evidence="1">KCTC 25031</strain>
    </source>
</reference>
<accession>A0AC61NKP0</accession>
<evidence type="ECO:0000313" key="2">
    <source>
        <dbReference type="Proteomes" id="UP000826212"/>
    </source>
</evidence>
<sequence length="1051" mass="118048">MSSKVGILFLFVSLLVPHVFASNPPVEIHTSINQSQKKSIKGVVRDENGETLPGANVTIKGSTSGVITGLDGTFEMLVNPTDIIKISYIGYEVKELKVENRVNFDVTLKSDQNEIEEVTIVAFGKQKKESVIASIETVDTKELKVPSSNLTTALAGRMSGVISYQRSGEPGQDNASFFVRGISTFGTNNNPLILIDNVESTTTELSSLNPDDIASFSVMKDATAAALYGSRGANGVLLIKTKEGRVGKVSVSFRAETSISQPTFDLDLVDPVTFMEQYNATSMSRSPNTKLPFAPEKIHFTKKNVNPYVYPAVDWRDMMFDKQTVNQRYNMNVTGGGKFAKYFLAASLTDDNGNLKMDKRNNFNSNINLKKYQVRSNVNFNFSDNTKGAIKITGQFDDYIGPVDGGSSLYNQALDASPVLFPAFYAPDEANKYTNHVLFGNFEENATYRNPYAQMVRGYKEYSRTNINFQAELSHEFDFIKGLKWRALANTTRRSYFDVIRKYNPYFYSVGNYDIMNDTYVLNNLNPTEGTEYLSYSEEGKSMETTMYFETALNYDKTINEKHNFGSMLVFTMQSRLKAFTGNIQQSLAYRNTGLAGRFTYNYDSKYLLELNFGYNGSERFAEKNRFGFFPSAGLGWNVSKEAFYKNNGISNVIDKLKLKGTYGLVGNDNISGSAEDRFFYLANVNMNSSGFGASFGNRFGEYADGVEILRYPNHDITWEIAEKMDLGVEFSLFKSITFVIDYFQENRSNILMKRNIPSTMGLQANVKSNAGEAESSGIDASMDINHSFNKNFWISGRGNFTYATGTFTKYEEPAYPDTPWRSHEGMKLGQQYGLIAERLFVDEADVKNSPVQQFGDYGAGDIKYKDLNNDGIISNLDKTAIGLPTTPEIVYGAGISLGLYNFDFSCFFQGSARSSFWIDYNNTAPFISDGDNKGQRGLLQAYMDDHWTEENRDIYALFPRFDDGSNTNNGQTSTWFMRDGSFLRLKSLEFGYTFPKNFTKSVGITNFRVYYSGSNLAYWSEFDLWDTEMGGSGFKYPLQKVHNIGVQLSF</sequence>
<name>A0AC61NKP0_9BACT</name>
<protein>
    <submittedName>
        <fullName evidence="1">TonB-dependent receptor</fullName>
    </submittedName>
</protein>
<keyword evidence="2" id="KW-1185">Reference proteome</keyword>
<keyword evidence="1" id="KW-0675">Receptor</keyword>
<proteinExistence type="predicted"/>
<organism evidence="1 2">
    <name type="scientific">Halosquirtibacter laminarini</name>
    <dbReference type="NCBI Taxonomy" id="3374600"/>
    <lineage>
        <taxon>Bacteria</taxon>
        <taxon>Pseudomonadati</taxon>
        <taxon>Bacteroidota</taxon>
        <taxon>Bacteroidia</taxon>
        <taxon>Marinilabiliales</taxon>
        <taxon>Prolixibacteraceae</taxon>
        <taxon>Halosquirtibacter</taxon>
    </lineage>
</organism>
<dbReference type="Proteomes" id="UP000826212">
    <property type="component" value="Chromosome"/>
</dbReference>
<dbReference type="EMBL" id="CP081303">
    <property type="protein sequence ID" value="QZE15300.1"/>
    <property type="molecule type" value="Genomic_DNA"/>
</dbReference>
<evidence type="ECO:0000313" key="1">
    <source>
        <dbReference type="EMBL" id="QZE15300.1"/>
    </source>
</evidence>
<gene>
    <name evidence="1" type="ORF">K4L44_05555</name>
</gene>